<organism evidence="4 5">
    <name type="scientific">Cherax quadricarinatus</name>
    <name type="common">Australian red claw crayfish</name>
    <dbReference type="NCBI Taxonomy" id="27406"/>
    <lineage>
        <taxon>Eukaryota</taxon>
        <taxon>Metazoa</taxon>
        <taxon>Ecdysozoa</taxon>
        <taxon>Arthropoda</taxon>
        <taxon>Crustacea</taxon>
        <taxon>Multicrustacea</taxon>
        <taxon>Malacostraca</taxon>
        <taxon>Eumalacostraca</taxon>
        <taxon>Eucarida</taxon>
        <taxon>Decapoda</taxon>
        <taxon>Pleocyemata</taxon>
        <taxon>Astacidea</taxon>
        <taxon>Parastacoidea</taxon>
        <taxon>Parastacidae</taxon>
        <taxon>Cherax</taxon>
    </lineage>
</organism>
<accession>A0AAW0Y2G2</accession>
<keyword evidence="5" id="KW-1185">Reference proteome</keyword>
<dbReference type="EMBL" id="JARKIK010000007">
    <property type="protein sequence ID" value="KAK8750982.1"/>
    <property type="molecule type" value="Genomic_DNA"/>
</dbReference>
<evidence type="ECO:0000259" key="3">
    <source>
        <dbReference type="PROSITE" id="PS50217"/>
    </source>
</evidence>
<dbReference type="Proteomes" id="UP001445076">
    <property type="component" value="Unassembled WGS sequence"/>
</dbReference>
<evidence type="ECO:0000256" key="2">
    <source>
        <dbReference type="SAM" id="MobiDB-lite"/>
    </source>
</evidence>
<dbReference type="GO" id="GO:0003700">
    <property type="term" value="F:DNA-binding transcription factor activity"/>
    <property type="evidence" value="ECO:0007669"/>
    <property type="project" value="InterPro"/>
</dbReference>
<dbReference type="AlphaFoldDB" id="A0AAW0Y2G2"/>
<evidence type="ECO:0000313" key="5">
    <source>
        <dbReference type="Proteomes" id="UP001445076"/>
    </source>
</evidence>
<sequence>MENFPEIESLLANNIFKMAPQNGRDESEQVIEFDLDQLTDEGGLVSFILGSDLESDTQTEPSRQSDDIVNYTTLKAVPPMTLGSVVDTPYTDLDNPTFVTQMFTSEVTIPSTVQSIEEVSIPSTVESMPVTAADDFNFEHMRAVAPSDIFCEEAPKKRGRKRKSQDEARPSRRRRPKKPKVYEIETPFENEELERKRKNAQNAKRHRDLQKQRLLDMQKALDTVTAEKNGLQEEVRQLRQEQARLMQQIQIYQQQNGGTVYILS</sequence>
<feature type="domain" description="BZIP" evidence="3">
    <location>
        <begin position="189"/>
        <end position="252"/>
    </location>
</feature>
<comment type="caution">
    <text evidence="4">The sequence shown here is derived from an EMBL/GenBank/DDBJ whole genome shotgun (WGS) entry which is preliminary data.</text>
</comment>
<proteinExistence type="predicted"/>
<dbReference type="EMBL" id="JARKIK010000007">
    <property type="protein sequence ID" value="KAK8750985.1"/>
    <property type="molecule type" value="Genomic_DNA"/>
</dbReference>
<evidence type="ECO:0000313" key="4">
    <source>
        <dbReference type="EMBL" id="KAK8750990.1"/>
    </source>
</evidence>
<protein>
    <recommendedName>
        <fullName evidence="3">BZIP domain-containing protein</fullName>
    </recommendedName>
</protein>
<feature type="region of interest" description="Disordered" evidence="2">
    <location>
        <begin position="149"/>
        <end position="180"/>
    </location>
</feature>
<keyword evidence="1" id="KW-0175">Coiled coil</keyword>
<reference evidence="4" key="2">
    <citation type="submission" date="2024-01" db="EMBL/GenBank/DDBJ databases">
        <authorList>
            <person name="He J."/>
            <person name="Wang M."/>
            <person name="Zheng J."/>
            <person name="Liu Z."/>
        </authorList>
    </citation>
    <scope>NUCLEOTIDE SEQUENCE</scope>
    <source>
        <strain evidence="4">ZL_2023a</strain>
        <tissue evidence="4">Muscle</tissue>
    </source>
</reference>
<dbReference type="InterPro" id="IPR004827">
    <property type="entry name" value="bZIP"/>
</dbReference>
<dbReference type="EMBL" id="JARKIK010000007">
    <property type="protein sequence ID" value="KAK8750990.1"/>
    <property type="molecule type" value="Genomic_DNA"/>
</dbReference>
<dbReference type="PROSITE" id="PS50217">
    <property type="entry name" value="BZIP"/>
    <property type="match status" value="1"/>
</dbReference>
<dbReference type="CDD" id="cd14686">
    <property type="entry name" value="bZIP"/>
    <property type="match status" value="1"/>
</dbReference>
<feature type="coiled-coil region" evidence="1">
    <location>
        <begin position="190"/>
        <end position="255"/>
    </location>
</feature>
<gene>
    <name evidence="4" type="ORF">OTU49_015086</name>
</gene>
<dbReference type="EMBL" id="JARKIK010000007">
    <property type="protein sequence ID" value="KAK8750987.1"/>
    <property type="molecule type" value="Genomic_DNA"/>
</dbReference>
<reference evidence="4 5" key="1">
    <citation type="journal article" date="2024" name="BMC Genomics">
        <title>Genome assembly of redclaw crayfish (Cherax quadricarinatus) provides insights into its immune adaptation and hypoxia tolerance.</title>
        <authorList>
            <person name="Liu Z."/>
            <person name="Zheng J."/>
            <person name="Li H."/>
            <person name="Fang K."/>
            <person name="Wang S."/>
            <person name="He J."/>
            <person name="Zhou D."/>
            <person name="Weng S."/>
            <person name="Chi M."/>
            <person name="Gu Z."/>
            <person name="He J."/>
            <person name="Li F."/>
            <person name="Wang M."/>
        </authorList>
    </citation>
    <scope>NUCLEOTIDE SEQUENCE [LARGE SCALE GENOMIC DNA]</scope>
    <source>
        <strain evidence="4">ZL_2023a</strain>
    </source>
</reference>
<name>A0AAW0Y2G2_CHEQU</name>
<dbReference type="EMBL" id="JARKIK010000007">
    <property type="protein sequence ID" value="KAK8750984.1"/>
    <property type="molecule type" value="Genomic_DNA"/>
</dbReference>
<evidence type="ECO:0000256" key="1">
    <source>
        <dbReference type="SAM" id="Coils"/>
    </source>
</evidence>